<dbReference type="InterPro" id="IPR008949">
    <property type="entry name" value="Isoprenoid_synthase_dom_sf"/>
</dbReference>
<dbReference type="GO" id="GO:0004311">
    <property type="term" value="F:geranylgeranyl diphosphate synthase activity"/>
    <property type="evidence" value="ECO:0007669"/>
    <property type="project" value="InterPro"/>
</dbReference>
<protein>
    <submittedName>
        <fullName evidence="4">Phytoene/squalene synthase family protein</fullName>
    </submittedName>
</protein>
<name>A0A7H8QC51_9BACL</name>
<dbReference type="GO" id="GO:0016117">
    <property type="term" value="P:carotenoid biosynthetic process"/>
    <property type="evidence" value="ECO:0007669"/>
    <property type="project" value="UniProtKB-KW"/>
</dbReference>
<evidence type="ECO:0000256" key="3">
    <source>
        <dbReference type="ARBA" id="ARBA00022746"/>
    </source>
</evidence>
<dbReference type="GO" id="GO:0051996">
    <property type="term" value="F:squalene synthase [NAD(P)H] activity"/>
    <property type="evidence" value="ECO:0007669"/>
    <property type="project" value="InterPro"/>
</dbReference>
<accession>A0A7H8QC51</accession>
<keyword evidence="3" id="KW-0125">Carotenoid biosynthesis</keyword>
<dbReference type="SUPFAM" id="SSF48576">
    <property type="entry name" value="Terpenoid synthases"/>
    <property type="match status" value="1"/>
</dbReference>
<dbReference type="CDD" id="cd00683">
    <property type="entry name" value="Trans_IPPS_HH"/>
    <property type="match status" value="1"/>
</dbReference>
<evidence type="ECO:0000313" key="5">
    <source>
        <dbReference type="Proteomes" id="UP000509222"/>
    </source>
</evidence>
<dbReference type="Gene3D" id="1.10.600.10">
    <property type="entry name" value="Farnesyl Diphosphate Synthase"/>
    <property type="match status" value="1"/>
</dbReference>
<sequence>MTAQMQVQDDFDYCESVIRRHSKSFYYAFSKLPEEKAQAVYAIYAFCRTADDSVDETSGNATQLRELERVNAELDRFARGEYIDHPLWRALRVVFNTYDMDLEPFYDQIKGQRMDLSFEAPQTLEDVETYSYYVAGSVGRMLLPIIASQSKVDCTDAAVNLGVAMQVTNILRDVGEDFREKGRIYLPTEELERVGYQKEQLAHSEINDGFIQVWELMAKRAEALYDEFIECISNFDADSQIPIVVSAQVYREILTSVRQNNYDCFKQRNFVTKQEMIRILTDSVK</sequence>
<proteinExistence type="predicted"/>
<keyword evidence="5" id="KW-1185">Reference proteome</keyword>
<comment type="pathway">
    <text evidence="1">Carotenoid biosynthesis.</text>
</comment>
<dbReference type="SFLD" id="SFLDG01212">
    <property type="entry name" value="Phytoene_synthase_like"/>
    <property type="match status" value="1"/>
</dbReference>
<dbReference type="Pfam" id="PF00494">
    <property type="entry name" value="SQS_PSY"/>
    <property type="match status" value="1"/>
</dbReference>
<evidence type="ECO:0000256" key="2">
    <source>
        <dbReference type="ARBA" id="ARBA00022679"/>
    </source>
</evidence>
<dbReference type="RefSeq" id="WP_053167467.1">
    <property type="nucleotide sequence ID" value="NZ_CP051177.1"/>
</dbReference>
<dbReference type="AlphaFoldDB" id="A0A7H8QC51"/>
<dbReference type="InterPro" id="IPR019845">
    <property type="entry name" value="Squalene/phytoene_synthase_CS"/>
</dbReference>
<dbReference type="InterPro" id="IPR033904">
    <property type="entry name" value="Trans_IPPS_HH"/>
</dbReference>
<evidence type="ECO:0000313" key="4">
    <source>
        <dbReference type="EMBL" id="QKX51081.1"/>
    </source>
</evidence>
<dbReference type="SFLD" id="SFLDS00005">
    <property type="entry name" value="Isoprenoid_Synthase_Type_I"/>
    <property type="match status" value="1"/>
</dbReference>
<gene>
    <name evidence="4" type="ORF">HF394_11055</name>
</gene>
<reference evidence="5" key="2">
    <citation type="submission" date="2020-06" db="EMBL/GenBank/DDBJ databases">
        <title>Isolation of Planomicrobium glaciei.</title>
        <authorList>
            <person name="Malisova L."/>
            <person name="Safrankova R."/>
            <person name="Jakubu V."/>
            <person name="Spanelova P."/>
        </authorList>
    </citation>
    <scope>NUCLEOTIDE SEQUENCE [LARGE SCALE GENOMIC DNA]</scope>
    <source>
        <strain evidence="5">NRL-ATB46093</strain>
    </source>
</reference>
<organism evidence="4 5">
    <name type="scientific">Planococcus glaciei</name>
    <dbReference type="NCBI Taxonomy" id="459472"/>
    <lineage>
        <taxon>Bacteria</taxon>
        <taxon>Bacillati</taxon>
        <taxon>Bacillota</taxon>
        <taxon>Bacilli</taxon>
        <taxon>Bacillales</taxon>
        <taxon>Caryophanaceae</taxon>
        <taxon>Planococcus</taxon>
    </lineage>
</organism>
<reference evidence="4 5" key="1">
    <citation type="submission" date="2020-04" db="EMBL/GenBank/DDBJ databases">
        <authorList>
            <person name="Pajer P."/>
            <person name="Broz P."/>
        </authorList>
    </citation>
    <scope>NUCLEOTIDE SEQUENCE [LARGE SCALE GENOMIC DNA]</scope>
    <source>
        <strain evidence="5">NRL-ATB46093</strain>
    </source>
</reference>
<dbReference type="InterPro" id="IPR002060">
    <property type="entry name" value="Squ/phyt_synthse"/>
</dbReference>
<evidence type="ECO:0000256" key="1">
    <source>
        <dbReference type="ARBA" id="ARBA00004829"/>
    </source>
</evidence>
<dbReference type="Proteomes" id="UP000509222">
    <property type="component" value="Chromosome"/>
</dbReference>
<dbReference type="SFLD" id="SFLDG01018">
    <property type="entry name" value="Squalene/Phytoene_Synthase_Lik"/>
    <property type="match status" value="1"/>
</dbReference>
<dbReference type="PROSITE" id="PS01045">
    <property type="entry name" value="SQUALEN_PHYTOEN_SYN_2"/>
    <property type="match status" value="1"/>
</dbReference>
<dbReference type="InterPro" id="IPR044843">
    <property type="entry name" value="Trans_IPPS_bact-type"/>
</dbReference>
<dbReference type="EMBL" id="CP051177">
    <property type="protein sequence ID" value="QKX51081.1"/>
    <property type="molecule type" value="Genomic_DNA"/>
</dbReference>
<dbReference type="PANTHER" id="PTHR31480">
    <property type="entry name" value="BIFUNCTIONAL LYCOPENE CYCLASE/PHYTOENE SYNTHASE"/>
    <property type="match status" value="1"/>
</dbReference>
<keyword evidence="2" id="KW-0808">Transferase</keyword>